<feature type="transmembrane region" description="Helical" evidence="2">
    <location>
        <begin position="658"/>
        <end position="678"/>
    </location>
</feature>
<feature type="transmembrane region" description="Helical" evidence="2">
    <location>
        <begin position="919"/>
        <end position="937"/>
    </location>
</feature>
<evidence type="ECO:0000313" key="3">
    <source>
        <dbReference type="EMBL" id="CAJ1787801.1"/>
    </source>
</evidence>
<evidence type="ECO:0008006" key="5">
    <source>
        <dbReference type="Google" id="ProtNLM"/>
    </source>
</evidence>
<feature type="region of interest" description="Disordered" evidence="1">
    <location>
        <begin position="1015"/>
        <end position="1035"/>
    </location>
</feature>
<feature type="transmembrane region" description="Helical" evidence="2">
    <location>
        <begin position="949"/>
        <end position="971"/>
    </location>
</feature>
<feature type="transmembrane region" description="Helical" evidence="2">
    <location>
        <begin position="893"/>
        <end position="913"/>
    </location>
</feature>
<evidence type="ECO:0000256" key="2">
    <source>
        <dbReference type="SAM" id="Phobius"/>
    </source>
</evidence>
<gene>
    <name evidence="3" type="ORF">AYBTSS11_LOCUS278</name>
</gene>
<dbReference type="AlphaFoldDB" id="A0AA86RUS7"/>
<keyword evidence="2" id="KW-0812">Transmembrane</keyword>
<keyword evidence="2" id="KW-1133">Transmembrane helix</keyword>
<keyword evidence="4" id="KW-1185">Reference proteome</keyword>
<feature type="transmembrane region" description="Helical" evidence="2">
    <location>
        <begin position="698"/>
        <end position="716"/>
    </location>
</feature>
<feature type="compositionally biased region" description="Polar residues" evidence="1">
    <location>
        <begin position="1015"/>
        <end position="1030"/>
    </location>
</feature>
<dbReference type="EMBL" id="OY731398">
    <property type="protein sequence ID" value="CAJ1787801.1"/>
    <property type="molecule type" value="Genomic_DNA"/>
</dbReference>
<organism evidence="3 4">
    <name type="scientific">Sphenostylis stenocarpa</name>
    <dbReference type="NCBI Taxonomy" id="92480"/>
    <lineage>
        <taxon>Eukaryota</taxon>
        <taxon>Viridiplantae</taxon>
        <taxon>Streptophyta</taxon>
        <taxon>Embryophyta</taxon>
        <taxon>Tracheophyta</taxon>
        <taxon>Spermatophyta</taxon>
        <taxon>Magnoliopsida</taxon>
        <taxon>eudicotyledons</taxon>
        <taxon>Gunneridae</taxon>
        <taxon>Pentapetalae</taxon>
        <taxon>rosids</taxon>
        <taxon>fabids</taxon>
        <taxon>Fabales</taxon>
        <taxon>Fabaceae</taxon>
        <taxon>Papilionoideae</taxon>
        <taxon>50 kb inversion clade</taxon>
        <taxon>NPAAA clade</taxon>
        <taxon>indigoferoid/millettioid clade</taxon>
        <taxon>Phaseoleae</taxon>
        <taxon>Sphenostylis</taxon>
    </lineage>
</organism>
<dbReference type="PANTHER" id="PTHR34677:SF3">
    <property type="entry name" value="BACTERIAL IG-LIKE DOMAIN-CONTAINING PROTEIN"/>
    <property type="match status" value="1"/>
</dbReference>
<feature type="transmembrane region" description="Helical" evidence="2">
    <location>
        <begin position="722"/>
        <end position="750"/>
    </location>
</feature>
<dbReference type="Proteomes" id="UP001189624">
    <property type="component" value="Chromosome 1"/>
</dbReference>
<evidence type="ECO:0000313" key="4">
    <source>
        <dbReference type="Proteomes" id="UP001189624"/>
    </source>
</evidence>
<keyword evidence="2" id="KW-0472">Membrane</keyword>
<protein>
    <recommendedName>
        <fullName evidence="5">Bacterial Ig-like domain-containing protein</fullName>
    </recommendedName>
</protein>
<sequence length="1147" mass="127600">MAILKSLPLCACVALMVVGVLFVSAESTLLVYFKRAPPLRSRSPNAVFQYLVERLDGSNACKRNSCSFSCELDGKVYPCQDNGIVLTNLTLNHEHTFLLTASTNKGERNSSLYSWFIDTIPPTAAVTSKQTHTNGQRIAIDVTFTEPCSGLGGFHCLNSSNCDIMVAGPAQVDASSLQIIRPGVKYSLEVMISSRITYGRVVITMAENTCIDQAGNPFTRTHDSTLTIHFDRRPVMVDFWTSVSSYELKINGIPRTVVATNKPEDLIIFLDFSIPIRNSTEQVLNALQVNSGVLTPLHGSSNGTRRFSFQLKNMSRTEIITIELQAASIFGRTDTPVSPVAPITFLYDHMRPKVVLRTSSLTETRDFNINIIAEFTKPVFGFGASIVEVSGGRLIRQVFKELSRALYSFTVQAATKDVSVTIPVGKVTDISGNENLASNQLDIQHYSTPAISVALYSFINAGTMATSLVAAMVSLSSANLEALSILALGGTSSPVSNPFTNLHGVVGHLQVFALTSWFSTNQYIKYCETTRGLRWLIPHHKLPWKNHDTWSSVWEREKLEGRSNGLSAGEHYNKDQQHNDFVNLSYINHKLSFQSENATKSGRLHNQHDISKTSTLYGLPLNSVEYFTYFLRGEPLSASNVIKVMESYKGWQDMEMNLFWLGVGGSCLVLVHVFIIFFLRQRTGRPPQGSLSVPRFELFLLILMLPCLSQSSTFVIKGGTTGGIITGVLLLAIPVAFILSVFLFLIIAIYSGTFAQYKECKQVTTEEKWYKKLLFFFIGRPTTGKWFDRNGLPSSFLSRFGILFDDWKGPQELIIGDQNESNSISKWTESGQSGMRRTKTVSSEDSNEEIKNPEFKRVLGCVRASYIILDLLRRVGLGIISVAYPSENSNKSLFALIITLIQFIYLFTTKPYISRSVQVVESVSLLSEVGVFVILILQNGSNSVEAAKTWELVMLFLLMLTFIAQLTNQWYTMVYTILKLSQSQNKTLRHGLKFAAKGLILPFLPSKHWSSVISTTSQPETDQPSINPIGTGTEFERRNRNGYMDPISAMTATVVPVQSPSTPSHNVIERRHPTTLDTGASSHIEVEGKWLKGHKAGLRKELKMLRELAKASFSGDTRVDEASTSYTIGEQHSSDEIYSGNPKRRYY</sequence>
<dbReference type="Gramene" id="rna-AYBTSS11_LOCUS278">
    <property type="protein sequence ID" value="CAJ1787801.1"/>
    <property type="gene ID" value="gene-AYBTSS11_LOCUS278"/>
</dbReference>
<proteinExistence type="predicted"/>
<name>A0AA86RUS7_9FABA</name>
<accession>A0AA86RUS7</accession>
<dbReference type="PANTHER" id="PTHR34677">
    <property type="match status" value="1"/>
</dbReference>
<reference evidence="3" key="1">
    <citation type="submission" date="2023-10" db="EMBL/GenBank/DDBJ databases">
        <authorList>
            <person name="Domelevo Entfellner J.-B."/>
        </authorList>
    </citation>
    <scope>NUCLEOTIDE SEQUENCE</scope>
</reference>
<evidence type="ECO:0000256" key="1">
    <source>
        <dbReference type="SAM" id="MobiDB-lite"/>
    </source>
</evidence>